<keyword evidence="3" id="KW-1185">Reference proteome</keyword>
<reference evidence="2 3" key="1">
    <citation type="submission" date="2023-03" db="EMBL/GenBank/DDBJ databases">
        <title>Genome insight into feeding habits of ladybird beetles.</title>
        <authorList>
            <person name="Li H.-S."/>
            <person name="Huang Y.-H."/>
            <person name="Pang H."/>
        </authorList>
    </citation>
    <scope>NUCLEOTIDE SEQUENCE [LARGE SCALE GENOMIC DNA]</scope>
    <source>
        <strain evidence="2">SYSU_2023b</strain>
        <tissue evidence="2">Whole body</tissue>
    </source>
</reference>
<accession>A0AAW1TVP3</accession>
<evidence type="ECO:0000259" key="1">
    <source>
        <dbReference type="PROSITE" id="PS50105"/>
    </source>
</evidence>
<feature type="domain" description="SAM" evidence="1">
    <location>
        <begin position="1"/>
        <end position="62"/>
    </location>
</feature>
<sequence length="169" mass="19412">MDLLTSLLKGTEADQYINNFRDRNIDPFTLKLLDADDLEALGITDEMQRCTILKIIANLQIPAEKKRTTEVDSKYVKTVLYQMSNQLHKHLANLSCAVMRNDVVVCDVKLKPSVKCLKQCIKSLEIETKSMKQMVNKNNHKQRFKLIKQGLFFGLLITSSFILFKCVTK</sequence>
<evidence type="ECO:0000313" key="2">
    <source>
        <dbReference type="EMBL" id="KAK9874358.1"/>
    </source>
</evidence>
<dbReference type="AlphaFoldDB" id="A0AAW1TVP3"/>
<organism evidence="2 3">
    <name type="scientific">Henosepilachna vigintioctopunctata</name>
    <dbReference type="NCBI Taxonomy" id="420089"/>
    <lineage>
        <taxon>Eukaryota</taxon>
        <taxon>Metazoa</taxon>
        <taxon>Ecdysozoa</taxon>
        <taxon>Arthropoda</taxon>
        <taxon>Hexapoda</taxon>
        <taxon>Insecta</taxon>
        <taxon>Pterygota</taxon>
        <taxon>Neoptera</taxon>
        <taxon>Endopterygota</taxon>
        <taxon>Coleoptera</taxon>
        <taxon>Polyphaga</taxon>
        <taxon>Cucujiformia</taxon>
        <taxon>Coccinelloidea</taxon>
        <taxon>Coccinellidae</taxon>
        <taxon>Epilachninae</taxon>
        <taxon>Epilachnini</taxon>
        <taxon>Henosepilachna</taxon>
    </lineage>
</organism>
<gene>
    <name evidence="2" type="ORF">WA026_002708</name>
</gene>
<dbReference type="Pfam" id="PF07647">
    <property type="entry name" value="SAM_2"/>
    <property type="match status" value="1"/>
</dbReference>
<dbReference type="PROSITE" id="PS50105">
    <property type="entry name" value="SAM_DOMAIN"/>
    <property type="match status" value="1"/>
</dbReference>
<dbReference type="Proteomes" id="UP001431783">
    <property type="component" value="Unassembled WGS sequence"/>
</dbReference>
<dbReference type="Gene3D" id="1.10.150.50">
    <property type="entry name" value="Transcription Factor, Ets-1"/>
    <property type="match status" value="1"/>
</dbReference>
<comment type="caution">
    <text evidence="2">The sequence shown here is derived from an EMBL/GenBank/DDBJ whole genome shotgun (WGS) entry which is preliminary data.</text>
</comment>
<name>A0AAW1TVP3_9CUCU</name>
<dbReference type="EMBL" id="JARQZJ010000031">
    <property type="protein sequence ID" value="KAK9874358.1"/>
    <property type="molecule type" value="Genomic_DNA"/>
</dbReference>
<dbReference type="InterPro" id="IPR001660">
    <property type="entry name" value="SAM"/>
</dbReference>
<proteinExistence type="predicted"/>
<evidence type="ECO:0000313" key="3">
    <source>
        <dbReference type="Proteomes" id="UP001431783"/>
    </source>
</evidence>
<protein>
    <recommendedName>
        <fullName evidence="1">SAM domain-containing protein</fullName>
    </recommendedName>
</protein>
<dbReference type="SUPFAM" id="SSF47769">
    <property type="entry name" value="SAM/Pointed domain"/>
    <property type="match status" value="1"/>
</dbReference>
<dbReference type="InterPro" id="IPR013761">
    <property type="entry name" value="SAM/pointed_sf"/>
</dbReference>